<protein>
    <submittedName>
        <fullName evidence="1">Uncharacterized protein</fullName>
    </submittedName>
</protein>
<evidence type="ECO:0000313" key="1">
    <source>
        <dbReference type="EMBL" id="SPT70671.1"/>
    </source>
</evidence>
<dbReference type="RefSeq" id="WP_113744712.1">
    <property type="nucleotide sequence ID" value="NZ_UAPV01000001.1"/>
</dbReference>
<accession>A0A2X0WYQ0</accession>
<evidence type="ECO:0000313" key="2">
    <source>
        <dbReference type="Proteomes" id="UP000250086"/>
    </source>
</evidence>
<proteinExistence type="predicted"/>
<name>A0A2X0WYQ0_9GAMM</name>
<keyword evidence="2" id="KW-1185">Reference proteome</keyword>
<dbReference type="EMBL" id="UAPV01000001">
    <property type="protein sequence ID" value="SPT70671.1"/>
    <property type="molecule type" value="Genomic_DNA"/>
</dbReference>
<reference evidence="1 2" key="1">
    <citation type="submission" date="2018-06" db="EMBL/GenBank/DDBJ databases">
        <authorList>
            <consortium name="Pathogen Informatics"/>
            <person name="Doyle S."/>
        </authorList>
    </citation>
    <scope>NUCLEOTIDE SEQUENCE [LARGE SCALE GENOMIC DNA]</scope>
    <source>
        <strain evidence="1 2">NCTC13093</strain>
    </source>
</reference>
<organism evidence="1 2">
    <name type="scientific">Anaerobiospirillum thomasii</name>
    <dbReference type="NCBI Taxonomy" id="179995"/>
    <lineage>
        <taxon>Bacteria</taxon>
        <taxon>Pseudomonadati</taxon>
        <taxon>Pseudomonadota</taxon>
        <taxon>Gammaproteobacteria</taxon>
        <taxon>Aeromonadales</taxon>
        <taxon>Succinivibrionaceae</taxon>
        <taxon>Anaerobiospirillum</taxon>
    </lineage>
</organism>
<dbReference type="AlphaFoldDB" id="A0A2X0WYQ0"/>
<dbReference type="Proteomes" id="UP000250086">
    <property type="component" value="Unassembled WGS sequence"/>
</dbReference>
<sequence>MNNYTQKRDDLNPPQIHNDPHSAHKSAIWNLAVNLVFENSADFNGYAAAVAHEHILNNIDIDKAQKAIESHYTNEQNAGAKGVSPALYIICVRVAKILSYKGCNLSADIFASIQDMIFANLESLDNKAGRSPLSSNQAVFHGSYKKLCALIDDEKDMMFDRNNPDKMLEHIAIFTSQLLTVQANEFAQRLTTIIFVIMYARSLGFNLLHDFSDRHNSVATLMKNLEDHSEQTQRQSFLHIYRFLAAVLGNIK</sequence>
<gene>
    <name evidence="1" type="ORF">NCTC13093_02089</name>
</gene>